<dbReference type="PROSITE" id="PS50005">
    <property type="entry name" value="TPR"/>
    <property type="match status" value="1"/>
</dbReference>
<evidence type="ECO:0000313" key="2">
    <source>
        <dbReference type="Proteomes" id="UP000034392"/>
    </source>
</evidence>
<dbReference type="PATRIC" id="fig|1267766.3.peg.1495"/>
<dbReference type="SMART" id="SM00028">
    <property type="entry name" value="TPR"/>
    <property type="match status" value="2"/>
</dbReference>
<dbReference type="GO" id="GO:0042834">
    <property type="term" value="F:peptidoglycan binding"/>
    <property type="evidence" value="ECO:0007669"/>
    <property type="project" value="InterPro"/>
</dbReference>
<keyword evidence="2" id="KW-1185">Reference proteome</keyword>
<dbReference type="SUPFAM" id="SSF48452">
    <property type="entry name" value="TPR-like"/>
    <property type="match status" value="1"/>
</dbReference>
<dbReference type="STRING" id="1267766.WYH_01485"/>
<dbReference type="Pfam" id="PF13432">
    <property type="entry name" value="TPR_16"/>
    <property type="match status" value="1"/>
</dbReference>
<dbReference type="EMBL" id="CP011452">
    <property type="protein sequence ID" value="AKH42525.1"/>
    <property type="molecule type" value="Genomic_DNA"/>
</dbReference>
<dbReference type="KEGG" id="aay:WYH_01485"/>
<accession>A0A0F7KUR6</accession>
<dbReference type="AlphaFoldDB" id="A0A0F7KUR6"/>
<dbReference type="OrthoDB" id="7388953at2"/>
<dbReference type="InterPro" id="IPR007730">
    <property type="entry name" value="SPOR-like_dom"/>
</dbReference>
<protein>
    <submittedName>
        <fullName evidence="1">Sporulation related domain protein</fullName>
    </submittedName>
</protein>
<sequence length="461" mass="47924">MQRNSSTSFAMGLALTSAMTGALLAGCATSAMPAANVSASKAENALAKGKHDKAIDYAEASVMAEPRNAEYRAMLGNAYLDAGRFASAATSFDDAMRLGDNTARTALSLALALTGEGKHGEAAALLNDWEGEIPVSDLGLALTIAGQPERGIHLMTNAIRGGENTAKMRQNLAFSYAMAGRWREARLMASQDVPADKVGDRMQEWALLSNPNAWQARVANLLEVPAGVADGGQPTMLALIDNPQAEQLAAQASALENIPAQDELPPVELAAMPEAEAKEPAAKIVSIDPDVKPEGPAAPAPAPAKKFESAFAAPAAVKLDAASFAAPAPTSAKAAQPAPANMAKVAAVAPEAPAKAAAPARIKADGTHMVQLGSFSSEQGARRAWGIYTKRYPELAGHKMIISEAMVKGKRYWRVAAAGFGRTDSRSMCGTVKSRGDGCFAYAADRSLPGSVDAGVRMARR</sequence>
<dbReference type="Proteomes" id="UP000034392">
    <property type="component" value="Chromosome"/>
</dbReference>
<dbReference type="Pfam" id="PF05036">
    <property type="entry name" value="SPOR"/>
    <property type="match status" value="1"/>
</dbReference>
<organism evidence="1 2">
    <name type="scientific">Croceibacterium atlanticum</name>
    <dbReference type="NCBI Taxonomy" id="1267766"/>
    <lineage>
        <taxon>Bacteria</taxon>
        <taxon>Pseudomonadati</taxon>
        <taxon>Pseudomonadota</taxon>
        <taxon>Alphaproteobacteria</taxon>
        <taxon>Sphingomonadales</taxon>
        <taxon>Erythrobacteraceae</taxon>
        <taxon>Croceibacterium</taxon>
    </lineage>
</organism>
<dbReference type="RefSeq" id="WP_053833443.1">
    <property type="nucleotide sequence ID" value="NZ_CP011452.2"/>
</dbReference>
<dbReference type="InterPro" id="IPR019734">
    <property type="entry name" value="TPR_rpt"/>
</dbReference>
<name>A0A0F7KUR6_9SPHN</name>
<dbReference type="InterPro" id="IPR011990">
    <property type="entry name" value="TPR-like_helical_dom_sf"/>
</dbReference>
<dbReference type="Gene3D" id="1.25.40.10">
    <property type="entry name" value="Tetratricopeptide repeat domain"/>
    <property type="match status" value="1"/>
</dbReference>
<dbReference type="PROSITE" id="PS51257">
    <property type="entry name" value="PROKAR_LIPOPROTEIN"/>
    <property type="match status" value="1"/>
</dbReference>
<reference evidence="1" key="1">
    <citation type="submission" date="2015-05" db="EMBL/GenBank/DDBJ databases">
        <title>The complete genome of Altererythrobacter atlanticus strain 26DY36.</title>
        <authorList>
            <person name="Wu Y.-H."/>
            <person name="Cheng H."/>
            <person name="Wu X.-W."/>
        </authorList>
    </citation>
    <scope>NUCLEOTIDE SEQUENCE [LARGE SCALE GENOMIC DNA]</scope>
    <source>
        <strain evidence="1">26DY36</strain>
    </source>
</reference>
<gene>
    <name evidence="1" type="ORF">WYH_01485</name>
</gene>
<evidence type="ECO:0000313" key="1">
    <source>
        <dbReference type="EMBL" id="AKH42525.1"/>
    </source>
</evidence>
<proteinExistence type="predicted"/>